<accession>E4V295</accession>
<dbReference type="VEuPathDB" id="FungiDB:MGYG_07167"/>
<dbReference type="CDD" id="cd02440">
    <property type="entry name" value="AdoMet_MTases"/>
    <property type="match status" value="1"/>
</dbReference>
<dbReference type="STRING" id="535722.E4V295"/>
<dbReference type="Pfam" id="PF13489">
    <property type="entry name" value="Methyltransf_23"/>
    <property type="match status" value="1"/>
</dbReference>
<evidence type="ECO:0000313" key="1">
    <source>
        <dbReference type="EMBL" id="EFR04160.1"/>
    </source>
</evidence>
<dbReference type="PANTHER" id="PTHR43591">
    <property type="entry name" value="METHYLTRANSFERASE"/>
    <property type="match status" value="1"/>
</dbReference>
<dbReference type="GeneID" id="10026417"/>
<dbReference type="AlphaFoldDB" id="E4V295"/>
<dbReference type="PANTHER" id="PTHR43591:SF31">
    <property type="entry name" value="LAEA-LIKE, PUTATIVE (AFU_ORTHOLOGUE AFUA_8G01930)-RELATED"/>
    <property type="match status" value="1"/>
</dbReference>
<evidence type="ECO:0000313" key="2">
    <source>
        <dbReference type="Proteomes" id="UP000002669"/>
    </source>
</evidence>
<dbReference type="OrthoDB" id="2013972at2759"/>
<dbReference type="eggNOG" id="ENOG502QSKG">
    <property type="taxonomic scope" value="Eukaryota"/>
</dbReference>
<sequence>MAPADENNHIEVDEAAEMDDEAYGDNDESTLSTSLSSSILAYRMENGRRYHAYKAGSYPFPNDEIENDRLDMQHAVFLRSLDGRLCLCPIKEGIQNVLDVGTGTGVWALDFADEHPSAQIIGTDLSPIQPSLVPPNLSFLIDDAEAEWQFHQKFDLVHGRMMTGSLKDWDRFYTQCYNNLQPGGYVEMQDICLPLKSDDGTLTPDHALDKWSRLCLEACEKLERPLDVAKSHKRRMEEAGFVDVVEVIYKWPQNSWAKDRKLKEIGNWTMTNMLEGLQALSIGPFTRGLGWSLEQVEAFLIDVRNDVKNRKLHVYWPMYFVYGRKPESNEKI</sequence>
<evidence type="ECO:0008006" key="3">
    <source>
        <dbReference type="Google" id="ProtNLM"/>
    </source>
</evidence>
<name>E4V295_ARTGP</name>
<dbReference type="InParanoid" id="E4V295"/>
<dbReference type="GO" id="GO:0008168">
    <property type="term" value="F:methyltransferase activity"/>
    <property type="evidence" value="ECO:0007669"/>
    <property type="project" value="TreeGrafter"/>
</dbReference>
<protein>
    <recommendedName>
        <fullName evidence="3">S-adenosyl-L-methionine-dependent methyltransferase</fullName>
    </recommendedName>
</protein>
<dbReference type="Gene3D" id="3.40.50.150">
    <property type="entry name" value="Vaccinia Virus protein VP39"/>
    <property type="match status" value="1"/>
</dbReference>
<organism evidence="2">
    <name type="scientific">Arthroderma gypseum (strain ATCC MYA-4604 / CBS 118893)</name>
    <name type="common">Microsporum gypseum</name>
    <dbReference type="NCBI Taxonomy" id="535722"/>
    <lineage>
        <taxon>Eukaryota</taxon>
        <taxon>Fungi</taxon>
        <taxon>Dikarya</taxon>
        <taxon>Ascomycota</taxon>
        <taxon>Pezizomycotina</taxon>
        <taxon>Eurotiomycetes</taxon>
        <taxon>Eurotiomycetidae</taxon>
        <taxon>Onygenales</taxon>
        <taxon>Arthrodermataceae</taxon>
        <taxon>Nannizzia</taxon>
    </lineage>
</organism>
<dbReference type="HOGENOM" id="CLU_010595_1_2_1"/>
<dbReference type="OMA" id="MCADEDP"/>
<dbReference type="SUPFAM" id="SSF53335">
    <property type="entry name" value="S-adenosyl-L-methionine-dependent methyltransferases"/>
    <property type="match status" value="1"/>
</dbReference>
<dbReference type="InterPro" id="IPR029063">
    <property type="entry name" value="SAM-dependent_MTases_sf"/>
</dbReference>
<keyword evidence="2" id="KW-1185">Reference proteome</keyword>
<dbReference type="Proteomes" id="UP000002669">
    <property type="component" value="Unassembled WGS sequence"/>
</dbReference>
<dbReference type="RefSeq" id="XP_003171168.1">
    <property type="nucleotide sequence ID" value="XM_003171120.1"/>
</dbReference>
<dbReference type="EMBL" id="DS989827">
    <property type="protein sequence ID" value="EFR04160.1"/>
    <property type="molecule type" value="Genomic_DNA"/>
</dbReference>
<gene>
    <name evidence="1" type="ORF">MGYG_07167</name>
</gene>
<reference evidence="2" key="1">
    <citation type="journal article" date="2012" name="MBio">
        <title>Comparative genome analysis of Trichophyton rubrum and related dermatophytes reveals candidate genes involved in infection.</title>
        <authorList>
            <person name="Martinez D.A."/>
            <person name="Oliver B.G."/>
            <person name="Graeser Y."/>
            <person name="Goldberg J.M."/>
            <person name="Li W."/>
            <person name="Martinez-Rossi N.M."/>
            <person name="Monod M."/>
            <person name="Shelest E."/>
            <person name="Barton R.C."/>
            <person name="Birch E."/>
            <person name="Brakhage A.A."/>
            <person name="Chen Z."/>
            <person name="Gurr S.J."/>
            <person name="Heiman D."/>
            <person name="Heitman J."/>
            <person name="Kosti I."/>
            <person name="Rossi A."/>
            <person name="Saif S."/>
            <person name="Samalova M."/>
            <person name="Saunders C.W."/>
            <person name="Shea T."/>
            <person name="Summerbell R.C."/>
            <person name="Xu J."/>
            <person name="Young S."/>
            <person name="Zeng Q."/>
            <person name="Birren B.W."/>
            <person name="Cuomo C.A."/>
            <person name="White T.C."/>
        </authorList>
    </citation>
    <scope>NUCLEOTIDE SEQUENCE [LARGE SCALE GENOMIC DNA]</scope>
    <source>
        <strain evidence="2">ATCC MYA-4604 / CBS 118893</strain>
    </source>
</reference>
<proteinExistence type="predicted"/>